<dbReference type="EMBL" id="GG738899">
    <property type="protein sequence ID" value="EFC39498.1"/>
    <property type="molecule type" value="Genomic_DNA"/>
</dbReference>
<gene>
    <name evidence="2" type="ORF">NAEGRDRAFT_52410</name>
</gene>
<dbReference type="InParanoid" id="D2VUR3"/>
<keyword evidence="3" id="KW-1185">Reference proteome</keyword>
<organism evidence="3">
    <name type="scientific">Naegleria gruberi</name>
    <name type="common">Amoeba</name>
    <dbReference type="NCBI Taxonomy" id="5762"/>
    <lineage>
        <taxon>Eukaryota</taxon>
        <taxon>Discoba</taxon>
        <taxon>Heterolobosea</taxon>
        <taxon>Tetramitia</taxon>
        <taxon>Eutetramitia</taxon>
        <taxon>Vahlkampfiidae</taxon>
        <taxon>Naegleria</taxon>
    </lineage>
</organism>
<dbReference type="Pfam" id="PF07534">
    <property type="entry name" value="TLD"/>
    <property type="match status" value="1"/>
</dbReference>
<dbReference type="GeneID" id="8854149"/>
<dbReference type="OMA" id="CINDSNA"/>
<feature type="domain" description="TLDc" evidence="1">
    <location>
        <begin position="108"/>
        <end position="283"/>
    </location>
</feature>
<proteinExistence type="predicted"/>
<evidence type="ECO:0000313" key="2">
    <source>
        <dbReference type="EMBL" id="EFC39498.1"/>
    </source>
</evidence>
<dbReference type="AlphaFoldDB" id="D2VUR3"/>
<dbReference type="OrthoDB" id="27341at2759"/>
<sequence>MSSHVVVLASTPEQADDTYYSAQQVEHVLNGKKQHLKQVQISLLETNMGLEASDLFGKSSPLHDVYVSKKQTRKTELLELKSELEYEIDNFQKLLAKKLAINEMGESTILTTAHAIRFYQEIINEVKMKPLKLLYKASRDGFQSKQFHTKCDNQGATVTIIKADTGAIFGGYTSAAWNTTVMSQFAYSERAFLFSLVSNSGEERFKKLNQLAPPNSPSQGRSIYSHSRFGPTFGGGHDLYICSNAHENTGSYCHPNTYADFGKEYLAGSYKEWLVKDIEVYSL</sequence>
<evidence type="ECO:0000313" key="3">
    <source>
        <dbReference type="Proteomes" id="UP000006671"/>
    </source>
</evidence>
<dbReference type="PANTHER" id="PTHR23354:SF122">
    <property type="entry name" value="GTPASE-ACTIVATING PROTEIN SKYWALKER"/>
    <property type="match status" value="1"/>
</dbReference>
<accession>D2VUR3</accession>
<dbReference type="KEGG" id="ngr:NAEGRDRAFT_52410"/>
<dbReference type="PROSITE" id="PS51886">
    <property type="entry name" value="TLDC"/>
    <property type="match status" value="1"/>
</dbReference>
<dbReference type="STRING" id="5762.D2VUR3"/>
<evidence type="ECO:0000259" key="1">
    <source>
        <dbReference type="PROSITE" id="PS51886"/>
    </source>
</evidence>
<dbReference type="VEuPathDB" id="AmoebaDB:NAEGRDRAFT_52410"/>
<dbReference type="Proteomes" id="UP000006671">
    <property type="component" value="Unassembled WGS sequence"/>
</dbReference>
<dbReference type="SMART" id="SM00584">
    <property type="entry name" value="TLDc"/>
    <property type="match status" value="1"/>
</dbReference>
<reference evidence="2 3" key="1">
    <citation type="journal article" date="2010" name="Cell">
        <title>The genome of Naegleria gruberi illuminates early eukaryotic versatility.</title>
        <authorList>
            <person name="Fritz-Laylin L.K."/>
            <person name="Prochnik S.E."/>
            <person name="Ginger M.L."/>
            <person name="Dacks J.B."/>
            <person name="Carpenter M.L."/>
            <person name="Field M.C."/>
            <person name="Kuo A."/>
            <person name="Paredez A."/>
            <person name="Chapman J."/>
            <person name="Pham J."/>
            <person name="Shu S."/>
            <person name="Neupane R."/>
            <person name="Cipriano M."/>
            <person name="Mancuso J."/>
            <person name="Tu H."/>
            <person name="Salamov A."/>
            <person name="Lindquist E."/>
            <person name="Shapiro H."/>
            <person name="Lucas S."/>
            <person name="Grigoriev I.V."/>
            <person name="Cande W.Z."/>
            <person name="Fulton C."/>
            <person name="Rokhsar D.S."/>
            <person name="Dawson S.C."/>
        </authorList>
    </citation>
    <scope>NUCLEOTIDE SEQUENCE [LARGE SCALE GENOMIC DNA]</scope>
    <source>
        <strain evidence="2 3">NEG-M</strain>
    </source>
</reference>
<dbReference type="PANTHER" id="PTHR23354">
    <property type="entry name" value="NUCLEOLAR PROTEIN 7/ESTROGEN RECEPTOR COACTIVATOR-RELATED"/>
    <property type="match status" value="1"/>
</dbReference>
<dbReference type="RefSeq" id="XP_002672242.1">
    <property type="nucleotide sequence ID" value="XM_002672196.1"/>
</dbReference>
<protein>
    <submittedName>
        <fullName evidence="2">Predicted protein</fullName>
    </submittedName>
</protein>
<name>D2VUR3_NAEGR</name>
<dbReference type="InterPro" id="IPR006571">
    <property type="entry name" value="TLDc_dom"/>
</dbReference>